<comment type="function">
    <text evidence="8 9">Required for the first step of histidine biosynthesis. May allow the feedback regulation of ATP phosphoribosyltransferase activity by histidine.</text>
</comment>
<feature type="binding site" evidence="10">
    <location>
        <position position="110"/>
    </location>
    <ligand>
        <name>L-histidine</name>
        <dbReference type="ChEBI" id="CHEBI:57595"/>
    </ligand>
</feature>
<feature type="binding site" evidence="10">
    <location>
        <position position="128"/>
    </location>
    <ligand>
        <name>L-histidine</name>
        <dbReference type="ChEBI" id="CHEBI:57595"/>
    </ligand>
</feature>
<evidence type="ECO:0000259" key="11">
    <source>
        <dbReference type="PROSITE" id="PS50862"/>
    </source>
</evidence>
<keyword evidence="12" id="KW-0808">Transferase</keyword>
<dbReference type="SUPFAM" id="SSF55681">
    <property type="entry name" value="Class II aaRS and biotin synthetases"/>
    <property type="match status" value="1"/>
</dbReference>
<dbReference type="GO" id="GO:0140096">
    <property type="term" value="F:catalytic activity, acting on a protein"/>
    <property type="evidence" value="ECO:0007669"/>
    <property type="project" value="UniProtKB-ARBA"/>
</dbReference>
<keyword evidence="12" id="KW-0328">Glycosyltransferase</keyword>
<dbReference type="PROSITE" id="PS50862">
    <property type="entry name" value="AA_TRNA_LIGASE_II"/>
    <property type="match status" value="1"/>
</dbReference>
<evidence type="ECO:0000313" key="13">
    <source>
        <dbReference type="Proteomes" id="UP000886879"/>
    </source>
</evidence>
<name>A0A9D1CHA9_9FIRM</name>
<evidence type="ECO:0000256" key="5">
    <source>
        <dbReference type="ARBA" id="ARBA00022490"/>
    </source>
</evidence>
<keyword evidence="6 9" id="KW-0028">Amino-acid biosynthesis</keyword>
<keyword evidence="7 9" id="KW-0368">Histidine biosynthesis</keyword>
<dbReference type="HAMAP" id="MF_00125">
    <property type="entry name" value="HisZ"/>
    <property type="match status" value="1"/>
</dbReference>
<dbReference type="PANTHER" id="PTHR43707">
    <property type="entry name" value="HISTIDYL-TRNA SYNTHETASE"/>
    <property type="match status" value="1"/>
</dbReference>
<evidence type="ECO:0000256" key="4">
    <source>
        <dbReference type="ARBA" id="ARBA00020397"/>
    </source>
</evidence>
<keyword evidence="5 9" id="KW-0963">Cytoplasm</keyword>
<dbReference type="InterPro" id="IPR045864">
    <property type="entry name" value="aa-tRNA-synth_II/BPL/LPL"/>
</dbReference>
<dbReference type="Proteomes" id="UP000886879">
    <property type="component" value="Unassembled WGS sequence"/>
</dbReference>
<accession>A0A9D1CHA9</accession>
<comment type="pathway">
    <text evidence="2 9">Amino-acid biosynthesis; L-histidine biosynthesis; L-histidine from 5-phospho-alpha-D-ribose 1-diphosphate: step 1/9.</text>
</comment>
<protein>
    <recommendedName>
        <fullName evidence="4 9">ATP phosphoribosyltransferase regulatory subunit</fullName>
    </recommendedName>
</protein>
<dbReference type="Pfam" id="PF13393">
    <property type="entry name" value="tRNA-synt_His"/>
    <property type="match status" value="1"/>
</dbReference>
<comment type="caution">
    <text evidence="12">The sequence shown here is derived from an EMBL/GenBank/DDBJ whole genome shotgun (WGS) entry which is preliminary data.</text>
</comment>
<evidence type="ECO:0000313" key="12">
    <source>
        <dbReference type="EMBL" id="HIQ61911.1"/>
    </source>
</evidence>
<sequence length="388" mass="42960">MNIHFNTPEGTRDRLFAECLERRQVQSALVDLFRRRGYAEVITPEVEFYDLFVHSGSPLPQETMLKIIDRSGKIMVMRPDTTTPIARLAATKLKTLPLPQRLYYDQTVFRSGNAHEGGSSEIAQCGVEMLGATGMKADLEMITLAVDALRACGLSGFHIEVGHVGFYQDLASRMNMPQEEQERMRLLIEGKNYAVLNDFLEPYSAQPDCAALRRLPYLFGGAEVLEEARTLAGACTSLDYLELLYRELCQAGYGDWVQFDLGLVHQIDYYTGVVFRGYANGAGAPVLSGGRYDNLVELFGRRAEATGFAVDVDAVGGCLEVEVPQLRTVIHYESGMLGRALEVMDRLAAGTCELSPCRILSSTMNLASEKGALQVLCLDNSGERWLEV</sequence>
<organism evidence="12 13">
    <name type="scientific">Candidatus Enterenecus faecium</name>
    <dbReference type="NCBI Taxonomy" id="2840780"/>
    <lineage>
        <taxon>Bacteria</taxon>
        <taxon>Bacillati</taxon>
        <taxon>Bacillota</taxon>
        <taxon>Clostridia</taxon>
        <taxon>Eubacteriales</taxon>
        <taxon>Candidatus Enterenecus</taxon>
    </lineage>
</organism>
<evidence type="ECO:0000256" key="2">
    <source>
        <dbReference type="ARBA" id="ARBA00004667"/>
    </source>
</evidence>
<evidence type="ECO:0000256" key="1">
    <source>
        <dbReference type="ARBA" id="ARBA00004496"/>
    </source>
</evidence>
<evidence type="ECO:0000256" key="10">
    <source>
        <dbReference type="PIRSR" id="PIRSR001549-1"/>
    </source>
</evidence>
<dbReference type="AlphaFoldDB" id="A0A9D1CHA9"/>
<dbReference type="GO" id="GO:0005737">
    <property type="term" value="C:cytoplasm"/>
    <property type="evidence" value="ECO:0007669"/>
    <property type="project" value="UniProtKB-SubCell"/>
</dbReference>
<dbReference type="CDD" id="cd00773">
    <property type="entry name" value="HisRS-like_core"/>
    <property type="match status" value="1"/>
</dbReference>
<feature type="binding site" evidence="10">
    <location>
        <begin position="80"/>
        <end position="82"/>
    </location>
    <ligand>
        <name>L-histidine</name>
        <dbReference type="ChEBI" id="CHEBI:57595"/>
    </ligand>
</feature>
<dbReference type="InterPro" id="IPR004516">
    <property type="entry name" value="HisRS/HisZ"/>
</dbReference>
<dbReference type="Gene3D" id="3.30.930.10">
    <property type="entry name" value="Bira Bifunctional Protein, Domain 2"/>
    <property type="match status" value="1"/>
</dbReference>
<reference evidence="12" key="2">
    <citation type="journal article" date="2021" name="PeerJ">
        <title>Extensive microbial diversity within the chicken gut microbiome revealed by metagenomics and culture.</title>
        <authorList>
            <person name="Gilroy R."/>
            <person name="Ravi A."/>
            <person name="Getino M."/>
            <person name="Pursley I."/>
            <person name="Horton D.L."/>
            <person name="Alikhan N.F."/>
            <person name="Baker D."/>
            <person name="Gharbi K."/>
            <person name="Hall N."/>
            <person name="Watson M."/>
            <person name="Adriaenssens E.M."/>
            <person name="Foster-Nyarko E."/>
            <person name="Jarju S."/>
            <person name="Secka A."/>
            <person name="Antonio M."/>
            <person name="Oren A."/>
            <person name="Chaudhuri R.R."/>
            <person name="La Ragione R."/>
            <person name="Hildebrand F."/>
            <person name="Pallen M.J."/>
        </authorList>
    </citation>
    <scope>NUCLEOTIDE SEQUENCE</scope>
    <source>
        <strain evidence="12">ChiGjej2B2-12916</strain>
    </source>
</reference>
<dbReference type="InterPro" id="IPR004517">
    <property type="entry name" value="HisZ"/>
</dbReference>
<dbReference type="InterPro" id="IPR006195">
    <property type="entry name" value="aa-tRNA-synth_II"/>
</dbReference>
<feature type="binding site" evidence="10">
    <location>
        <position position="124"/>
    </location>
    <ligand>
        <name>L-histidine</name>
        <dbReference type="ChEBI" id="CHEBI:57595"/>
    </ligand>
</feature>
<comment type="subcellular location">
    <subcellularLocation>
        <location evidence="1 9">Cytoplasm</location>
    </subcellularLocation>
</comment>
<gene>
    <name evidence="9 12" type="primary">hisZ</name>
    <name evidence="12" type="ORF">IAD31_10040</name>
</gene>
<dbReference type="GO" id="GO:0006427">
    <property type="term" value="P:histidyl-tRNA aminoacylation"/>
    <property type="evidence" value="ECO:0007669"/>
    <property type="project" value="TreeGrafter"/>
</dbReference>
<evidence type="ECO:0000256" key="9">
    <source>
        <dbReference type="HAMAP-Rule" id="MF_00125"/>
    </source>
</evidence>
<dbReference type="PIRSF" id="PIRSF001549">
    <property type="entry name" value="His-tRNA_synth"/>
    <property type="match status" value="1"/>
</dbReference>
<comment type="similarity">
    <text evidence="3 9">Belongs to the class-II aminoacyl-tRNA synthetase family. HisZ subfamily.</text>
</comment>
<proteinExistence type="inferred from homology"/>
<dbReference type="InterPro" id="IPR041715">
    <property type="entry name" value="HisRS-like_core"/>
</dbReference>
<dbReference type="GO" id="GO:0016757">
    <property type="term" value="F:glycosyltransferase activity"/>
    <property type="evidence" value="ECO:0007669"/>
    <property type="project" value="UniProtKB-KW"/>
</dbReference>
<dbReference type="GO" id="GO:0000105">
    <property type="term" value="P:L-histidine biosynthetic process"/>
    <property type="evidence" value="ECO:0007669"/>
    <property type="project" value="UniProtKB-UniRule"/>
</dbReference>
<evidence type="ECO:0000256" key="3">
    <source>
        <dbReference type="ARBA" id="ARBA00005539"/>
    </source>
</evidence>
<comment type="miscellaneous">
    <text evidence="9">This function is generally fulfilled by the C-terminal part of HisG, which is missing in some bacteria such as this one.</text>
</comment>
<evidence type="ECO:0000256" key="8">
    <source>
        <dbReference type="ARBA" id="ARBA00025246"/>
    </source>
</evidence>
<evidence type="ECO:0000256" key="7">
    <source>
        <dbReference type="ARBA" id="ARBA00023102"/>
    </source>
</evidence>
<evidence type="ECO:0000256" key="6">
    <source>
        <dbReference type="ARBA" id="ARBA00022605"/>
    </source>
</evidence>
<feature type="domain" description="Aminoacyl-transfer RNA synthetases class-II family profile" evidence="11">
    <location>
        <begin position="22"/>
        <end position="111"/>
    </location>
</feature>
<reference evidence="12" key="1">
    <citation type="submission" date="2020-10" db="EMBL/GenBank/DDBJ databases">
        <authorList>
            <person name="Gilroy R."/>
        </authorList>
    </citation>
    <scope>NUCLEOTIDE SEQUENCE</scope>
    <source>
        <strain evidence="12">ChiGjej2B2-12916</strain>
    </source>
</reference>
<feature type="binding site" evidence="10">
    <location>
        <begin position="269"/>
        <end position="270"/>
    </location>
    <ligand>
        <name>L-histidine</name>
        <dbReference type="ChEBI" id="CHEBI:57595"/>
    </ligand>
</feature>
<dbReference type="GO" id="GO:0004821">
    <property type="term" value="F:histidine-tRNA ligase activity"/>
    <property type="evidence" value="ECO:0007669"/>
    <property type="project" value="TreeGrafter"/>
</dbReference>
<comment type="subunit">
    <text evidence="9">Heteromultimer composed of HisG and HisZ subunits.</text>
</comment>
<dbReference type="NCBIfam" id="TIGR00443">
    <property type="entry name" value="hisZ_biosyn_reg"/>
    <property type="match status" value="1"/>
</dbReference>
<dbReference type="EMBL" id="DVFO01000107">
    <property type="protein sequence ID" value="HIQ61911.1"/>
    <property type="molecule type" value="Genomic_DNA"/>
</dbReference>
<dbReference type="PANTHER" id="PTHR43707:SF6">
    <property type="entry name" value="ATP PHOSPHORIBOSYLTRANSFERASE REGULATORY SUBUNIT"/>
    <property type="match status" value="1"/>
</dbReference>